<dbReference type="AlphaFoldDB" id="A0A7G7CSL7"/>
<dbReference type="EMBL" id="CP059404">
    <property type="protein sequence ID" value="QNE90583.1"/>
    <property type="molecule type" value="Genomic_DNA"/>
</dbReference>
<proteinExistence type="predicted"/>
<name>A0A7G7CSL7_9CORY</name>
<protein>
    <submittedName>
        <fullName evidence="1">Anti-sigma factor</fullName>
    </submittedName>
</protein>
<evidence type="ECO:0000313" key="1">
    <source>
        <dbReference type="EMBL" id="QNE90583.1"/>
    </source>
</evidence>
<sequence>MQSLLCQLMDYELTAQQEEEIRKRLCECHDCNDRLASEELIRSLVRKCDSSTAAPEHLRERITVQLRYSETRVWRE</sequence>
<gene>
    <name evidence="1" type="ORF">H0194_08370</name>
</gene>
<keyword evidence="2" id="KW-1185">Reference proteome</keyword>
<organism evidence="1 2">
    <name type="scientific">Corynebacterium incognita</name>
    <dbReference type="NCBI Taxonomy" id="2754725"/>
    <lineage>
        <taxon>Bacteria</taxon>
        <taxon>Bacillati</taxon>
        <taxon>Actinomycetota</taxon>
        <taxon>Actinomycetes</taxon>
        <taxon>Mycobacteriales</taxon>
        <taxon>Corynebacteriaceae</taxon>
        <taxon>Corynebacterium</taxon>
    </lineage>
</organism>
<accession>A0A7G7CSL7</accession>
<dbReference type="KEGG" id="cik:H0194_08370"/>
<evidence type="ECO:0000313" key="2">
    <source>
        <dbReference type="Proteomes" id="UP000515743"/>
    </source>
</evidence>
<reference evidence="1 2" key="1">
    <citation type="submission" date="2020-07" db="EMBL/GenBank/DDBJ databases">
        <title>Complete genome and description of Corynebacterium incognita strain Marseille-Q3630 sp. nov.</title>
        <authorList>
            <person name="Boxberger M."/>
        </authorList>
    </citation>
    <scope>NUCLEOTIDE SEQUENCE [LARGE SCALE GENOMIC DNA]</scope>
    <source>
        <strain evidence="1 2">Marseille-Q3630</strain>
    </source>
</reference>
<dbReference type="Proteomes" id="UP000515743">
    <property type="component" value="Chromosome"/>
</dbReference>